<evidence type="ECO:0000313" key="3">
    <source>
        <dbReference type="Proteomes" id="UP001164481"/>
    </source>
</evidence>
<proteinExistence type="predicted"/>
<dbReference type="EMBL" id="CP107525">
    <property type="protein sequence ID" value="UZW64659.1"/>
    <property type="molecule type" value="Genomic_DNA"/>
</dbReference>
<dbReference type="PROSITE" id="PS51257">
    <property type="entry name" value="PROKAR_LIPOPROTEIN"/>
    <property type="match status" value="1"/>
</dbReference>
<evidence type="ECO:0000256" key="1">
    <source>
        <dbReference type="SAM" id="SignalP"/>
    </source>
</evidence>
<feature type="signal peptide" evidence="1">
    <location>
        <begin position="1"/>
        <end position="21"/>
    </location>
</feature>
<dbReference type="RefSeq" id="WP_154221493.1">
    <property type="nucleotide sequence ID" value="NZ_CP034544.1"/>
</dbReference>
<feature type="chain" id="PRO_5043332052" description="P60-like lipoprotein" evidence="1">
    <location>
        <begin position="22"/>
        <end position="398"/>
    </location>
</feature>
<dbReference type="AlphaFoldDB" id="A0AAX3F0L6"/>
<keyword evidence="1" id="KW-0732">Signal</keyword>
<accession>A0AAX3F0L6</accession>
<reference evidence="2" key="1">
    <citation type="submission" date="2022-10" db="EMBL/GenBank/DDBJ databases">
        <authorList>
            <person name="Wei X."/>
        </authorList>
    </citation>
    <scope>NUCLEOTIDE SEQUENCE</scope>
    <source>
        <strain evidence="2">SD2</strain>
    </source>
</reference>
<protein>
    <recommendedName>
        <fullName evidence="4">P60-like lipoprotein</fullName>
    </recommendedName>
</protein>
<dbReference type="NCBIfam" id="NF045835">
    <property type="entry name" value="P60_lipo"/>
    <property type="match status" value="1"/>
</dbReference>
<name>A0AAX3F0L6_MYCSY</name>
<dbReference type="InterPro" id="IPR054783">
    <property type="entry name" value="P60-like"/>
</dbReference>
<gene>
    <name evidence="2" type="ORF">OIE46_01030</name>
</gene>
<sequence>MKNKFKKLSTLSAIMPVSAIAISCGTTFDDPEKVAQDKLLNSNNAKLAAEKFWLDQSIASLYGSTSAELTSNEKYKQEALNAYKVYVASQNLKDPFYLWNQVNSWNLKGLFNESAELNSLKKYKSSVDETSYWLAYNKDETDVKFNTQKLLLVLKYFELNDAKSLQKVNQNYALQKDNYDNNQFNLIDYVLNKKLVQSWSYDNQSDKNDVFSTLTRSIQNISDYNNLLKNTPALLNVASQELLFNANNSAAEVTMGGFANLKALPAGVKLSYDLQSLLQVTEAKKLSGFYNYQNNTLVPLSNTSLETPVFVSRDGQLLKVSYFNQVAPIKDTIDGKDVLSFNKTAYASKLFNLEVNLAAYDDKLYNTAKSAFVALGYLLEVNNETLKEKLAGEDFVAK</sequence>
<evidence type="ECO:0008006" key="4">
    <source>
        <dbReference type="Google" id="ProtNLM"/>
    </source>
</evidence>
<organism evidence="2 3">
    <name type="scientific">Mycoplasmopsis synoviae</name>
    <name type="common">Mycoplasma synoviae</name>
    <dbReference type="NCBI Taxonomy" id="2109"/>
    <lineage>
        <taxon>Bacteria</taxon>
        <taxon>Bacillati</taxon>
        <taxon>Mycoplasmatota</taxon>
        <taxon>Mycoplasmoidales</taxon>
        <taxon>Metamycoplasmataceae</taxon>
        <taxon>Mycoplasmopsis</taxon>
    </lineage>
</organism>
<reference evidence="2" key="2">
    <citation type="submission" date="2022-11" db="EMBL/GenBank/DDBJ databases">
        <title>complete genomes of mycoplasma synoviae ZX313 strain and SD2 strain.</title>
        <authorList>
            <person name="Zhong Q."/>
        </authorList>
    </citation>
    <scope>NUCLEOTIDE SEQUENCE</scope>
    <source>
        <strain evidence="2">SD2</strain>
    </source>
</reference>
<dbReference type="Proteomes" id="UP001164481">
    <property type="component" value="Chromosome"/>
</dbReference>
<evidence type="ECO:0000313" key="2">
    <source>
        <dbReference type="EMBL" id="UZW64659.1"/>
    </source>
</evidence>